<dbReference type="GO" id="GO:0005634">
    <property type="term" value="C:nucleus"/>
    <property type="evidence" value="ECO:0007669"/>
    <property type="project" value="TreeGrafter"/>
</dbReference>
<gene>
    <name evidence="1" type="ORF">FSB_LOCUS24973</name>
</gene>
<dbReference type="PANTHER" id="PTHR15272:SF0">
    <property type="entry name" value="CHROMATIN ASSEMBLY FACTOR 1 SUBUNIT A"/>
    <property type="match status" value="1"/>
</dbReference>
<dbReference type="AlphaFoldDB" id="A0A2N9GCT9"/>
<dbReference type="EMBL" id="OIVN01001735">
    <property type="protein sequence ID" value="SPC97091.1"/>
    <property type="molecule type" value="Genomic_DNA"/>
</dbReference>
<dbReference type="GO" id="GO:0006334">
    <property type="term" value="P:nucleosome assembly"/>
    <property type="evidence" value="ECO:0007669"/>
    <property type="project" value="TreeGrafter"/>
</dbReference>
<reference evidence="1" key="1">
    <citation type="submission" date="2018-02" db="EMBL/GenBank/DDBJ databases">
        <authorList>
            <person name="Cohen D.B."/>
            <person name="Kent A.D."/>
        </authorList>
    </citation>
    <scope>NUCLEOTIDE SEQUENCE</scope>
</reference>
<dbReference type="PANTHER" id="PTHR15272">
    <property type="entry name" value="CHROMATIN ASSEMBLY FACTOR 1 SUBUNIT A CAF-1 SUBUNIT A"/>
    <property type="match status" value="1"/>
</dbReference>
<protein>
    <submittedName>
        <fullName evidence="1">Uncharacterized protein</fullName>
    </submittedName>
</protein>
<accession>A0A2N9GCT9</accession>
<evidence type="ECO:0000313" key="1">
    <source>
        <dbReference type="EMBL" id="SPC97091.1"/>
    </source>
</evidence>
<organism evidence="1">
    <name type="scientific">Fagus sylvatica</name>
    <name type="common">Beechnut</name>
    <dbReference type="NCBI Taxonomy" id="28930"/>
    <lineage>
        <taxon>Eukaryota</taxon>
        <taxon>Viridiplantae</taxon>
        <taxon>Streptophyta</taxon>
        <taxon>Embryophyta</taxon>
        <taxon>Tracheophyta</taxon>
        <taxon>Spermatophyta</taxon>
        <taxon>Magnoliopsida</taxon>
        <taxon>eudicotyledons</taxon>
        <taxon>Gunneridae</taxon>
        <taxon>Pentapetalae</taxon>
        <taxon>rosids</taxon>
        <taxon>fabids</taxon>
        <taxon>Fagales</taxon>
        <taxon>Fagaceae</taxon>
        <taxon>Fagus</taxon>
    </lineage>
</organism>
<name>A0A2N9GCT9_FAGSY</name>
<dbReference type="GO" id="GO:0033186">
    <property type="term" value="C:CAF-1 complex"/>
    <property type="evidence" value="ECO:0007669"/>
    <property type="project" value="TreeGrafter"/>
</dbReference>
<proteinExistence type="predicted"/>
<sequence>MLVIDVDEDSKVVKMEGQDRPRKALKRKRVTLKPEEKASQMEDLRLELEGLFRYYKEVKEKKVDFDVGVCNTSSNMSAMVAVLMEESEVSLSKLVEEIHEKVKGNDGGVTVASVKSSVLFVGQRMMYGVPNAEADVLEDQSQTCLWCWEWVILLFLGY</sequence>